<dbReference type="InterPro" id="IPR051161">
    <property type="entry name" value="Mannose-6P_isomerase_type2"/>
</dbReference>
<proteinExistence type="predicted"/>
<sequence length="180" mass="19765">MAGERTMLQEAVARIAPIAGADDIYVSTGAGMEELVREQLPDLPDDHLIVEPALRNTGPAVALECTLLEARWPGCTIASLGADHYIGIPDVFNRLLTAAASAADQHPETLFTVGVRPTRTETGYGYIGKGEELCRIGSDIVYHVTEFTEKPDAERARQYVDSGRYLWNSNMFVWKARTVL</sequence>
<dbReference type="InterPro" id="IPR005835">
    <property type="entry name" value="NTP_transferase_dom"/>
</dbReference>
<dbReference type="SUPFAM" id="SSF53448">
    <property type="entry name" value="Nucleotide-diphospho-sugar transferases"/>
    <property type="match status" value="1"/>
</dbReference>
<feature type="non-terminal residue" evidence="2">
    <location>
        <position position="180"/>
    </location>
</feature>
<reference evidence="2" key="1">
    <citation type="submission" date="2018-05" db="EMBL/GenBank/DDBJ databases">
        <authorList>
            <person name="Lanie J.A."/>
            <person name="Ng W.-L."/>
            <person name="Kazmierczak K.M."/>
            <person name="Andrzejewski T.M."/>
            <person name="Davidsen T.M."/>
            <person name="Wayne K.J."/>
            <person name="Tettelin H."/>
            <person name="Glass J.I."/>
            <person name="Rusch D."/>
            <person name="Podicherti R."/>
            <person name="Tsui H.-C.T."/>
            <person name="Winkler M.E."/>
        </authorList>
    </citation>
    <scope>NUCLEOTIDE SEQUENCE</scope>
</reference>
<name>A0A382I074_9ZZZZ</name>
<dbReference type="AlphaFoldDB" id="A0A382I074"/>
<evidence type="ECO:0000313" key="2">
    <source>
        <dbReference type="EMBL" id="SVB93064.1"/>
    </source>
</evidence>
<dbReference type="PANTHER" id="PTHR46390">
    <property type="entry name" value="MANNOSE-1-PHOSPHATE GUANYLYLTRANSFERASE"/>
    <property type="match status" value="1"/>
</dbReference>
<dbReference type="Gene3D" id="3.90.550.10">
    <property type="entry name" value="Spore Coat Polysaccharide Biosynthesis Protein SpsA, Chain A"/>
    <property type="match status" value="1"/>
</dbReference>
<organism evidence="2">
    <name type="scientific">marine metagenome</name>
    <dbReference type="NCBI Taxonomy" id="408172"/>
    <lineage>
        <taxon>unclassified sequences</taxon>
        <taxon>metagenomes</taxon>
        <taxon>ecological metagenomes</taxon>
    </lineage>
</organism>
<dbReference type="PANTHER" id="PTHR46390:SF1">
    <property type="entry name" value="MANNOSE-1-PHOSPHATE GUANYLYLTRANSFERASE"/>
    <property type="match status" value="1"/>
</dbReference>
<dbReference type="InterPro" id="IPR029044">
    <property type="entry name" value="Nucleotide-diphossugar_trans"/>
</dbReference>
<dbReference type="GO" id="GO:0009298">
    <property type="term" value="P:GDP-mannose biosynthetic process"/>
    <property type="evidence" value="ECO:0007669"/>
    <property type="project" value="TreeGrafter"/>
</dbReference>
<feature type="domain" description="Nucleotidyl transferase" evidence="1">
    <location>
        <begin position="4"/>
        <end position="176"/>
    </location>
</feature>
<gene>
    <name evidence="2" type="ORF">METZ01_LOCUS245918</name>
</gene>
<evidence type="ECO:0000259" key="1">
    <source>
        <dbReference type="Pfam" id="PF00483"/>
    </source>
</evidence>
<dbReference type="GO" id="GO:0004475">
    <property type="term" value="F:mannose-1-phosphate guanylyltransferase (GTP) activity"/>
    <property type="evidence" value="ECO:0007669"/>
    <property type="project" value="TreeGrafter"/>
</dbReference>
<dbReference type="EMBL" id="UINC01064415">
    <property type="protein sequence ID" value="SVB93064.1"/>
    <property type="molecule type" value="Genomic_DNA"/>
</dbReference>
<accession>A0A382I074</accession>
<protein>
    <recommendedName>
        <fullName evidence="1">Nucleotidyl transferase domain-containing protein</fullName>
    </recommendedName>
</protein>
<dbReference type="Pfam" id="PF00483">
    <property type="entry name" value="NTP_transferase"/>
    <property type="match status" value="1"/>
</dbReference>